<evidence type="ECO:0000256" key="1">
    <source>
        <dbReference type="ARBA" id="ARBA00022737"/>
    </source>
</evidence>
<gene>
    <name evidence="3" type="ORF">DCF15_01435</name>
</gene>
<feature type="domain" description="TerB-C" evidence="2">
    <location>
        <begin position="311"/>
        <end position="438"/>
    </location>
</feature>
<dbReference type="Pfam" id="PF15615">
    <property type="entry name" value="TerB_C"/>
    <property type="match status" value="1"/>
</dbReference>
<dbReference type="PANTHER" id="PTHR47485:SF1">
    <property type="entry name" value="THYLAKOID LUMENAL 17.4 KDA PROTEIN, CHLOROPLASTIC"/>
    <property type="match status" value="1"/>
</dbReference>
<evidence type="ECO:0000259" key="2">
    <source>
        <dbReference type="Pfam" id="PF15615"/>
    </source>
</evidence>
<dbReference type="PANTHER" id="PTHR47485">
    <property type="entry name" value="THYLAKOID LUMENAL 17.4 KDA PROTEIN, CHLOROPLASTIC"/>
    <property type="match status" value="1"/>
</dbReference>
<dbReference type="Pfam" id="PF00805">
    <property type="entry name" value="Pentapeptide"/>
    <property type="match status" value="4"/>
</dbReference>
<dbReference type="EMBL" id="QBMP01000006">
    <property type="protein sequence ID" value="PZO60801.1"/>
    <property type="molecule type" value="Genomic_DNA"/>
</dbReference>
<evidence type="ECO:0000313" key="4">
    <source>
        <dbReference type="Proteomes" id="UP000249794"/>
    </source>
</evidence>
<proteinExistence type="predicted"/>
<protein>
    <recommendedName>
        <fullName evidence="2">TerB-C domain-containing protein</fullName>
    </recommendedName>
</protein>
<dbReference type="InterPro" id="IPR028932">
    <property type="entry name" value="TerB-C"/>
</dbReference>
<keyword evidence="1" id="KW-0677">Repeat</keyword>
<reference evidence="3 4" key="2">
    <citation type="submission" date="2018-06" db="EMBL/GenBank/DDBJ databases">
        <title>Metagenomic assembly of (sub)arctic Cyanobacteria and their associated microbiome from non-axenic cultures.</title>
        <authorList>
            <person name="Baurain D."/>
        </authorList>
    </citation>
    <scope>NUCLEOTIDE SEQUENCE [LARGE SCALE GENOMIC DNA]</scope>
    <source>
        <strain evidence="3">ULC027bin1</strain>
    </source>
</reference>
<dbReference type="InterPro" id="IPR001646">
    <property type="entry name" value="5peptide_repeat"/>
</dbReference>
<sequence length="440" mass="48250">MSTLGMVNQTLYGTNRRDPARKLENLIGKNLSRIDLSGANLRRIDLRSADLSQSNLNSTDLREANLAKARLNSSSLSNADLRKANLEKTDLRKANLFKANLRNASLYKADLRNADLSDADLGGANLRQADLRKANFFKANLSRVELSGADLSGTNLARAILCNLDLSGAELSEANLIGADLSRTDASGADLSGTVLRYAILNTTDLRCSNLRGADFTGADLIQSNLFGADLREADLSDANLKRTNLGKADIRGTFLGEGIGLSAQNIQDYRDRGAIFENSIVLYNRKTFSFVYSPSFTEDFRNKNIRDNNQHTTSDFHLDIVAVRVKQAESAKVNSLLSTIFEEDSIVSIVAKSETRIFDNNETFTSGLDKLHTRFLGILAQQHSWNRAALESKAAELNLLLDGALEVINDTAFDVCDEPLTDGEDPINLDTDVLEQLLP</sequence>
<evidence type="ECO:0000313" key="3">
    <source>
        <dbReference type="EMBL" id="PZO60801.1"/>
    </source>
</evidence>
<dbReference type="Gene3D" id="2.160.20.80">
    <property type="entry name" value="E3 ubiquitin-protein ligase SopA"/>
    <property type="match status" value="2"/>
</dbReference>
<accession>A0A2W4ZQF0</accession>
<dbReference type="SUPFAM" id="SSF141571">
    <property type="entry name" value="Pentapeptide repeat-like"/>
    <property type="match status" value="2"/>
</dbReference>
<organism evidence="3 4">
    <name type="scientific">Phormidesmis priestleyi</name>
    <dbReference type="NCBI Taxonomy" id="268141"/>
    <lineage>
        <taxon>Bacteria</taxon>
        <taxon>Bacillati</taxon>
        <taxon>Cyanobacteriota</taxon>
        <taxon>Cyanophyceae</taxon>
        <taxon>Leptolyngbyales</taxon>
        <taxon>Leptolyngbyaceae</taxon>
        <taxon>Phormidesmis</taxon>
    </lineage>
</organism>
<name>A0A2W4ZQF0_9CYAN</name>
<reference evidence="4" key="1">
    <citation type="submission" date="2018-04" db="EMBL/GenBank/DDBJ databases">
        <authorList>
            <person name="Cornet L."/>
        </authorList>
    </citation>
    <scope>NUCLEOTIDE SEQUENCE [LARGE SCALE GENOMIC DNA]</scope>
</reference>
<dbReference type="Proteomes" id="UP000249794">
    <property type="component" value="Unassembled WGS sequence"/>
</dbReference>
<comment type="caution">
    <text evidence="3">The sequence shown here is derived from an EMBL/GenBank/DDBJ whole genome shotgun (WGS) entry which is preliminary data.</text>
</comment>
<dbReference type="AlphaFoldDB" id="A0A2W4ZQF0"/>